<feature type="region of interest" description="Disordered" evidence="1">
    <location>
        <begin position="1"/>
        <end position="37"/>
    </location>
</feature>
<name>A0A4R8LQY5_9BURK</name>
<evidence type="ECO:0000313" key="2">
    <source>
        <dbReference type="EMBL" id="TDY48310.1"/>
    </source>
</evidence>
<sequence length="56" mass="6103">MNATAHRKQKSVAPFEDDAWLQDETRRSRANDQNTVSLPSALSSHSIFNVAGAGSM</sequence>
<evidence type="ECO:0000313" key="3">
    <source>
        <dbReference type="Proteomes" id="UP000295509"/>
    </source>
</evidence>
<protein>
    <submittedName>
        <fullName evidence="2">Uncharacterized protein</fullName>
    </submittedName>
</protein>
<dbReference type="AlphaFoldDB" id="A0A4R8LQY5"/>
<dbReference type="Proteomes" id="UP000295509">
    <property type="component" value="Unassembled WGS sequence"/>
</dbReference>
<accession>A0A4R8LQY5</accession>
<gene>
    <name evidence="2" type="ORF">BX592_111245</name>
</gene>
<keyword evidence="3" id="KW-1185">Reference proteome</keyword>
<reference evidence="2 3" key="1">
    <citation type="submission" date="2019-03" db="EMBL/GenBank/DDBJ databases">
        <title>Genomic Encyclopedia of Type Strains, Phase III (KMG-III): the genomes of soil and plant-associated and newly described type strains.</title>
        <authorList>
            <person name="Whitman W."/>
        </authorList>
    </citation>
    <scope>NUCLEOTIDE SEQUENCE [LARGE SCALE GENOMIC DNA]</scope>
    <source>
        <strain evidence="2 3">LMG 29544</strain>
    </source>
</reference>
<dbReference type="EMBL" id="SORE01000011">
    <property type="protein sequence ID" value="TDY48310.1"/>
    <property type="molecule type" value="Genomic_DNA"/>
</dbReference>
<evidence type="ECO:0000256" key="1">
    <source>
        <dbReference type="SAM" id="MobiDB-lite"/>
    </source>
</evidence>
<comment type="caution">
    <text evidence="2">The sequence shown here is derived from an EMBL/GenBank/DDBJ whole genome shotgun (WGS) entry which is preliminary data.</text>
</comment>
<proteinExistence type="predicted"/>
<organism evidence="2 3">
    <name type="scientific">Paraburkholderia rhizosphaerae</name>
    <dbReference type="NCBI Taxonomy" id="480658"/>
    <lineage>
        <taxon>Bacteria</taxon>
        <taxon>Pseudomonadati</taxon>
        <taxon>Pseudomonadota</taxon>
        <taxon>Betaproteobacteria</taxon>
        <taxon>Burkholderiales</taxon>
        <taxon>Burkholderiaceae</taxon>
        <taxon>Paraburkholderia</taxon>
    </lineage>
</organism>
<feature type="compositionally biased region" description="Basic residues" evidence="1">
    <location>
        <begin position="1"/>
        <end position="10"/>
    </location>
</feature>